<name>A0ABW2LRU5_9PSEU</name>
<evidence type="ECO:0000313" key="2">
    <source>
        <dbReference type="Proteomes" id="UP001596504"/>
    </source>
</evidence>
<organism evidence="1 2">
    <name type="scientific">Saccharopolyspora griseoalba</name>
    <dbReference type="NCBI Taxonomy" id="1431848"/>
    <lineage>
        <taxon>Bacteria</taxon>
        <taxon>Bacillati</taxon>
        <taxon>Actinomycetota</taxon>
        <taxon>Actinomycetes</taxon>
        <taxon>Pseudonocardiales</taxon>
        <taxon>Pseudonocardiaceae</taxon>
        <taxon>Saccharopolyspora</taxon>
    </lineage>
</organism>
<keyword evidence="2" id="KW-1185">Reference proteome</keyword>
<protein>
    <recommendedName>
        <fullName evidence="3">Lipoprotein</fullName>
    </recommendedName>
</protein>
<reference evidence="2" key="1">
    <citation type="journal article" date="2019" name="Int. J. Syst. Evol. Microbiol.">
        <title>The Global Catalogue of Microorganisms (GCM) 10K type strain sequencing project: providing services to taxonomists for standard genome sequencing and annotation.</title>
        <authorList>
            <consortium name="The Broad Institute Genomics Platform"/>
            <consortium name="The Broad Institute Genome Sequencing Center for Infectious Disease"/>
            <person name="Wu L."/>
            <person name="Ma J."/>
        </authorList>
    </citation>
    <scope>NUCLEOTIDE SEQUENCE [LARGE SCALE GENOMIC DNA]</scope>
    <source>
        <strain evidence="2">WLHS5</strain>
    </source>
</reference>
<dbReference type="RefSeq" id="WP_380672460.1">
    <property type="nucleotide sequence ID" value="NZ_JBHTCJ010000017.1"/>
</dbReference>
<evidence type="ECO:0008006" key="3">
    <source>
        <dbReference type="Google" id="ProtNLM"/>
    </source>
</evidence>
<gene>
    <name evidence="1" type="ORF">ACFQRI_24395</name>
</gene>
<evidence type="ECO:0000313" key="1">
    <source>
        <dbReference type="EMBL" id="MFC7344559.1"/>
    </source>
</evidence>
<accession>A0ABW2LRU5</accession>
<comment type="caution">
    <text evidence="1">The sequence shown here is derived from an EMBL/GenBank/DDBJ whole genome shotgun (WGS) entry which is preliminary data.</text>
</comment>
<dbReference type="Proteomes" id="UP001596504">
    <property type="component" value="Unassembled WGS sequence"/>
</dbReference>
<dbReference type="EMBL" id="JBHTCJ010000017">
    <property type="protein sequence ID" value="MFC7344559.1"/>
    <property type="molecule type" value="Genomic_DNA"/>
</dbReference>
<proteinExistence type="predicted"/>
<sequence>MAAAGAVMAVTMTGCAGGSGQEVPPALQGKPAEKAVADPKAVAQEYADMTAAFYNSRGEKLGGVTPANEAEVRDRVGSLACDKIAEGMVGQWKKFGEMRRQHPNPNDEYWAGSGNVKTSVSDLKVNGSSGTFVMTTGSVEGMKDKKGNLTLERQQDGRWKVCVNVPPPPK</sequence>